<dbReference type="Gene3D" id="1.20.1250.10">
    <property type="match status" value="1"/>
</dbReference>
<comment type="similarity">
    <text evidence="2">Belongs to the IL-10 family.</text>
</comment>
<dbReference type="PANTHER" id="PTHR48482">
    <property type="entry name" value="INTERLEUKIN-19-RELATED"/>
    <property type="match status" value="1"/>
</dbReference>
<evidence type="ECO:0000256" key="2">
    <source>
        <dbReference type="ARBA" id="ARBA00008813"/>
    </source>
</evidence>
<keyword evidence="7" id="KW-1185">Reference proteome</keyword>
<dbReference type="AlphaFoldDB" id="A0A8C4RU68"/>
<accession>A0A8C4RU68</accession>
<evidence type="ECO:0000313" key="7">
    <source>
        <dbReference type="Proteomes" id="UP000694620"/>
    </source>
</evidence>
<keyword evidence="3" id="KW-0202">Cytokine</keyword>
<sequence length="126" mass="14927">ECLYCMSLMYFQLYNILFVFQILKDHILLKVKVIICFTYSKLIIEGFSFDALKSKFPSESCCFLRHTLRFYVEKVFSHYTASNSQIRRRASGLANSFLTIKRDLRQCVSRTCSTTSLEWINKNEEF</sequence>
<reference evidence="6" key="1">
    <citation type="submission" date="2021-06" db="EMBL/GenBank/DDBJ databases">
        <authorList>
            <consortium name="Wellcome Sanger Institute Data Sharing"/>
        </authorList>
    </citation>
    <scope>NUCLEOTIDE SEQUENCE [LARGE SCALE GENOMIC DNA]</scope>
</reference>
<dbReference type="InterPro" id="IPR020443">
    <property type="entry name" value="IL-10/19/20/24/26"/>
</dbReference>
<evidence type="ECO:0000256" key="1">
    <source>
        <dbReference type="ARBA" id="ARBA00004613"/>
    </source>
</evidence>
<proteinExistence type="inferred from homology"/>
<dbReference type="Proteomes" id="UP000694620">
    <property type="component" value="Chromosome 3"/>
</dbReference>
<dbReference type="SUPFAM" id="SSF47266">
    <property type="entry name" value="4-helical cytokines"/>
    <property type="match status" value="1"/>
</dbReference>
<keyword evidence="4" id="KW-0964">Secreted</keyword>
<evidence type="ECO:0000256" key="5">
    <source>
        <dbReference type="ARBA" id="ARBA00022729"/>
    </source>
</evidence>
<comment type="subcellular location">
    <subcellularLocation>
        <location evidence="1">Secreted</location>
    </subcellularLocation>
</comment>
<name>A0A8C4RU68_ERPCA</name>
<protein>
    <submittedName>
        <fullName evidence="6">Uncharacterized protein</fullName>
    </submittedName>
</protein>
<reference evidence="6" key="2">
    <citation type="submission" date="2025-08" db="UniProtKB">
        <authorList>
            <consortium name="Ensembl"/>
        </authorList>
    </citation>
    <scope>IDENTIFICATION</scope>
</reference>
<dbReference type="Ensembl" id="ENSECRT00000006933.1">
    <property type="protein sequence ID" value="ENSECRP00000006824.1"/>
    <property type="gene ID" value="ENSECRG00000004552.1"/>
</dbReference>
<dbReference type="GO" id="GO:0005125">
    <property type="term" value="F:cytokine activity"/>
    <property type="evidence" value="ECO:0007669"/>
    <property type="project" value="UniProtKB-KW"/>
</dbReference>
<organism evidence="6 7">
    <name type="scientific">Erpetoichthys calabaricus</name>
    <name type="common">Rope fish</name>
    <name type="synonym">Calamoichthys calabaricus</name>
    <dbReference type="NCBI Taxonomy" id="27687"/>
    <lineage>
        <taxon>Eukaryota</taxon>
        <taxon>Metazoa</taxon>
        <taxon>Chordata</taxon>
        <taxon>Craniata</taxon>
        <taxon>Vertebrata</taxon>
        <taxon>Euteleostomi</taxon>
        <taxon>Actinopterygii</taxon>
        <taxon>Polypteriformes</taxon>
        <taxon>Polypteridae</taxon>
        <taxon>Erpetoichthys</taxon>
    </lineage>
</organism>
<keyword evidence="5" id="KW-0732">Signal</keyword>
<reference evidence="6" key="3">
    <citation type="submission" date="2025-09" db="UniProtKB">
        <authorList>
            <consortium name="Ensembl"/>
        </authorList>
    </citation>
    <scope>IDENTIFICATION</scope>
</reference>
<dbReference type="GO" id="GO:0005615">
    <property type="term" value="C:extracellular space"/>
    <property type="evidence" value="ECO:0007669"/>
    <property type="project" value="UniProtKB-KW"/>
</dbReference>
<dbReference type="GeneTree" id="ENSGT00970000195648"/>
<dbReference type="PANTHER" id="PTHR48482:SF3">
    <property type="entry name" value="INTERLEUKIN-19"/>
    <property type="match status" value="1"/>
</dbReference>
<evidence type="ECO:0000313" key="6">
    <source>
        <dbReference type="Ensembl" id="ENSECRP00000006824.1"/>
    </source>
</evidence>
<dbReference type="InterPro" id="IPR009079">
    <property type="entry name" value="4_helix_cytokine-like_core"/>
</dbReference>
<evidence type="ECO:0000256" key="3">
    <source>
        <dbReference type="ARBA" id="ARBA00022514"/>
    </source>
</evidence>
<evidence type="ECO:0000256" key="4">
    <source>
        <dbReference type="ARBA" id="ARBA00022525"/>
    </source>
</evidence>